<evidence type="ECO:0000313" key="9">
    <source>
        <dbReference type="Proteomes" id="UP000475214"/>
    </source>
</evidence>
<feature type="domain" description="OmpR/PhoB-type" evidence="7">
    <location>
        <begin position="1"/>
        <end position="92"/>
    </location>
</feature>
<dbReference type="Gene3D" id="1.10.8.430">
    <property type="entry name" value="Helical domain of apoptotic protease-activating factors"/>
    <property type="match status" value="1"/>
</dbReference>
<dbReference type="CDD" id="cd15831">
    <property type="entry name" value="BTAD"/>
    <property type="match status" value="1"/>
</dbReference>
<dbReference type="InterPro" id="IPR016032">
    <property type="entry name" value="Sig_transdc_resp-reg_C-effctor"/>
</dbReference>
<dbReference type="Pfam" id="PF13176">
    <property type="entry name" value="TPR_7"/>
    <property type="match status" value="1"/>
</dbReference>
<dbReference type="PANTHER" id="PTHR35807">
    <property type="entry name" value="TRANSCRIPTIONAL REGULATOR REDD-RELATED"/>
    <property type="match status" value="1"/>
</dbReference>
<dbReference type="PRINTS" id="PR00364">
    <property type="entry name" value="DISEASERSIST"/>
</dbReference>
<dbReference type="GO" id="GO:0043531">
    <property type="term" value="F:ADP binding"/>
    <property type="evidence" value="ECO:0007669"/>
    <property type="project" value="InterPro"/>
</dbReference>
<dbReference type="Proteomes" id="UP000475214">
    <property type="component" value="Unassembled WGS sequence"/>
</dbReference>
<dbReference type="SMART" id="SM00028">
    <property type="entry name" value="TPR"/>
    <property type="match status" value="4"/>
</dbReference>
<evidence type="ECO:0000259" key="7">
    <source>
        <dbReference type="PROSITE" id="PS51755"/>
    </source>
</evidence>
<keyword evidence="3" id="KW-0805">Transcription regulation</keyword>
<dbReference type="Pfam" id="PF00931">
    <property type="entry name" value="NB-ARC"/>
    <property type="match status" value="1"/>
</dbReference>
<evidence type="ECO:0000256" key="3">
    <source>
        <dbReference type="ARBA" id="ARBA00023015"/>
    </source>
</evidence>
<dbReference type="InterPro" id="IPR027417">
    <property type="entry name" value="P-loop_NTPase"/>
</dbReference>
<evidence type="ECO:0000256" key="6">
    <source>
        <dbReference type="PROSITE-ProRule" id="PRU01091"/>
    </source>
</evidence>
<dbReference type="InterPro" id="IPR042197">
    <property type="entry name" value="Apaf_helical"/>
</dbReference>
<feature type="DNA-binding region" description="OmpR/PhoB-type" evidence="6">
    <location>
        <begin position="1"/>
        <end position="92"/>
    </location>
</feature>
<dbReference type="Gene3D" id="3.40.50.300">
    <property type="entry name" value="P-loop containing nucleotide triphosphate hydrolases"/>
    <property type="match status" value="1"/>
</dbReference>
<dbReference type="InterPro" id="IPR005158">
    <property type="entry name" value="BTAD"/>
</dbReference>
<dbReference type="GO" id="GO:0006355">
    <property type="term" value="P:regulation of DNA-templated transcription"/>
    <property type="evidence" value="ECO:0007669"/>
    <property type="project" value="InterPro"/>
</dbReference>
<dbReference type="Pfam" id="PF03704">
    <property type="entry name" value="BTAD"/>
    <property type="match status" value="1"/>
</dbReference>
<dbReference type="InterPro" id="IPR026000">
    <property type="entry name" value="Apc5_dom"/>
</dbReference>
<keyword evidence="4 6" id="KW-0238">DNA-binding</keyword>
<dbReference type="Pfam" id="PF12862">
    <property type="entry name" value="ANAPC5"/>
    <property type="match status" value="1"/>
</dbReference>
<accession>A0A6L9SCW0</accession>
<gene>
    <name evidence="8" type="ORF">G1H10_22045</name>
</gene>
<evidence type="ECO:0000256" key="2">
    <source>
        <dbReference type="ARBA" id="ARBA00022737"/>
    </source>
</evidence>
<dbReference type="InterPro" id="IPR051677">
    <property type="entry name" value="AfsR-DnrI-RedD_regulator"/>
</dbReference>
<dbReference type="GO" id="GO:0003677">
    <property type="term" value="F:DNA binding"/>
    <property type="evidence" value="ECO:0007669"/>
    <property type="project" value="UniProtKB-UniRule"/>
</dbReference>
<dbReference type="SMART" id="SM00862">
    <property type="entry name" value="Trans_reg_C"/>
    <property type="match status" value="1"/>
</dbReference>
<dbReference type="Pfam" id="PF00486">
    <property type="entry name" value="Trans_reg_C"/>
    <property type="match status" value="1"/>
</dbReference>
<sequence>MIFRVLGPVEAVHDGSSLSLGAPKQRCVLAALVLDVGHVVSVDRLCEAVWGSEPPAAARKALQVYVSNLRRALQPIPDVAITSHPDGYRLDTGPANVDVHLFRELVTRASSALRPAETRELLHKATRLWRGEILSGIGECPLRDRYAPALHEECLRTLEQRAAADLAAGAGADLVSELLVLVGDNPLRETAHGLLMRALDQSGRRSEALGVFRDLRRRLVDELGVEPGQQVARLHQVLLEAEDAEASGRAGGPDGVATAPRVPGPRPVAVPAQLPPDVPDFAGRAGEIERMVTVLTRTRSELAVIGLTGPGGAGKTALAVRAAHQARAHFPDGQLFADLRGSRDTPAEPGDVLAAFLRALGVEPDQLPADVGDRSGMFRTLLAGRRVLLVLDDASGALQVQPLLPGEAGCAVVVTARSRLFLAGSTVVALEELSGAEASELLASTVGPERVAAEPAAADAIVDACGRLPLALRIAGSRLATRTDRSLAEYADRLASARVLDELNLGDVGVRNSLMLSYQQLDEAEARTFRLLAAAEVSALSVPALACMLGADDEHARGLAGALVDLHLLAEPVAGRFRLHDLLRVLARELSEEADPRTEREKAVHALFVHLATTAVTAVRAMMPALGGADLDLERPARTLEFADAGSATDWLSREHTNVTAVSLHILRQPDPPLYALAQLTNYLGNYAETGAYWSGWQELSSQLLERAVAAGDIRAEMLVRMCAGGSALRHGDPKVAIDHLGRFTDHCRAHAEHTRLGRGLTMLALAHLAVDDYDEAFRCLRQALNAHRRGGNRRSYATTCGHLAELYQRMGPYQEAARQAETAIEVWRELGGADAYLGADSYKNLGFACAELGRLEEAIEWCETSMRLADEVGYTLGRRPLLAVLARACRDAGRLARAAGYFEQALAEPDDPRERPTASTATETLHAELSDVLTRMGRPEHAAASLRRAS</sequence>
<evidence type="ECO:0000256" key="1">
    <source>
        <dbReference type="ARBA" id="ARBA00005820"/>
    </source>
</evidence>
<dbReference type="InterPro" id="IPR019734">
    <property type="entry name" value="TPR_rpt"/>
</dbReference>
<dbReference type="EMBL" id="JAAGOA010000017">
    <property type="protein sequence ID" value="NEE02849.1"/>
    <property type="molecule type" value="Genomic_DNA"/>
</dbReference>
<dbReference type="PANTHER" id="PTHR35807:SF1">
    <property type="entry name" value="TRANSCRIPTIONAL REGULATOR REDD"/>
    <property type="match status" value="1"/>
</dbReference>
<dbReference type="AlphaFoldDB" id="A0A6L9SCW0"/>
<reference evidence="8 9" key="1">
    <citation type="submission" date="2020-02" db="EMBL/GenBank/DDBJ databases">
        <authorList>
            <person name="Li X.-J."/>
            <person name="Han X.-M."/>
        </authorList>
    </citation>
    <scope>NUCLEOTIDE SEQUENCE [LARGE SCALE GENOMIC DNA]</scope>
    <source>
        <strain evidence="8 9">CCTCC AB 2017055</strain>
    </source>
</reference>
<dbReference type="Pfam" id="PF13424">
    <property type="entry name" value="TPR_12"/>
    <property type="match status" value="1"/>
</dbReference>
<dbReference type="SMART" id="SM01043">
    <property type="entry name" value="BTAD"/>
    <property type="match status" value="1"/>
</dbReference>
<keyword evidence="9" id="KW-1185">Reference proteome</keyword>
<evidence type="ECO:0000313" key="8">
    <source>
        <dbReference type="EMBL" id="NEE02849.1"/>
    </source>
</evidence>
<protein>
    <submittedName>
        <fullName evidence="8">Tetratricopeptide repeat protein</fullName>
    </submittedName>
</protein>
<dbReference type="SUPFAM" id="SSF48452">
    <property type="entry name" value="TPR-like"/>
    <property type="match status" value="2"/>
</dbReference>
<evidence type="ECO:0000256" key="4">
    <source>
        <dbReference type="ARBA" id="ARBA00023125"/>
    </source>
</evidence>
<evidence type="ECO:0000256" key="5">
    <source>
        <dbReference type="ARBA" id="ARBA00023163"/>
    </source>
</evidence>
<dbReference type="Gene3D" id="1.10.10.10">
    <property type="entry name" value="Winged helix-like DNA-binding domain superfamily/Winged helix DNA-binding domain"/>
    <property type="match status" value="1"/>
</dbReference>
<dbReference type="InterPro" id="IPR001867">
    <property type="entry name" value="OmpR/PhoB-type_DNA-bd"/>
</dbReference>
<dbReference type="RefSeq" id="WP_163741795.1">
    <property type="nucleotide sequence ID" value="NZ_JAAGOA010000017.1"/>
</dbReference>
<keyword evidence="5" id="KW-0804">Transcription</keyword>
<dbReference type="GO" id="GO:0000160">
    <property type="term" value="P:phosphorelay signal transduction system"/>
    <property type="evidence" value="ECO:0007669"/>
    <property type="project" value="InterPro"/>
</dbReference>
<comment type="similarity">
    <text evidence="1">Belongs to the AfsR/DnrI/RedD regulatory family.</text>
</comment>
<keyword evidence="2" id="KW-0677">Repeat</keyword>
<dbReference type="SUPFAM" id="SSF52540">
    <property type="entry name" value="P-loop containing nucleoside triphosphate hydrolases"/>
    <property type="match status" value="1"/>
</dbReference>
<dbReference type="SUPFAM" id="SSF46894">
    <property type="entry name" value="C-terminal effector domain of the bipartite response regulators"/>
    <property type="match status" value="1"/>
</dbReference>
<dbReference type="Gene3D" id="1.25.40.10">
    <property type="entry name" value="Tetratricopeptide repeat domain"/>
    <property type="match status" value="3"/>
</dbReference>
<proteinExistence type="inferred from homology"/>
<dbReference type="InterPro" id="IPR002182">
    <property type="entry name" value="NB-ARC"/>
</dbReference>
<dbReference type="InterPro" id="IPR011990">
    <property type="entry name" value="TPR-like_helical_dom_sf"/>
</dbReference>
<organism evidence="8 9">
    <name type="scientific">Phytoactinopolyspora halotolerans</name>
    <dbReference type="NCBI Taxonomy" id="1981512"/>
    <lineage>
        <taxon>Bacteria</taxon>
        <taxon>Bacillati</taxon>
        <taxon>Actinomycetota</taxon>
        <taxon>Actinomycetes</taxon>
        <taxon>Jiangellales</taxon>
        <taxon>Jiangellaceae</taxon>
        <taxon>Phytoactinopolyspora</taxon>
    </lineage>
</organism>
<dbReference type="InterPro" id="IPR036388">
    <property type="entry name" value="WH-like_DNA-bd_sf"/>
</dbReference>
<name>A0A6L9SCW0_9ACTN</name>
<comment type="caution">
    <text evidence="8">The sequence shown here is derived from an EMBL/GenBank/DDBJ whole genome shotgun (WGS) entry which is preliminary data.</text>
</comment>
<dbReference type="PROSITE" id="PS51755">
    <property type="entry name" value="OMPR_PHOB"/>
    <property type="match status" value="1"/>
</dbReference>